<dbReference type="InterPro" id="IPR000157">
    <property type="entry name" value="TIR_dom"/>
</dbReference>
<dbReference type="Gene3D" id="3.80.10.10">
    <property type="entry name" value="Ribonuclease Inhibitor"/>
    <property type="match status" value="1"/>
</dbReference>
<dbReference type="SUPFAM" id="SSF52200">
    <property type="entry name" value="Toll/Interleukin receptor TIR domain"/>
    <property type="match status" value="1"/>
</dbReference>
<keyword evidence="2" id="KW-0677">Repeat</keyword>
<reference evidence="4 5" key="1">
    <citation type="submission" date="2023-12" db="EMBL/GenBank/DDBJ databases">
        <title>Novel species of the genus Arcicella isolated from rivers.</title>
        <authorList>
            <person name="Lu H."/>
        </authorList>
    </citation>
    <scope>NUCLEOTIDE SEQUENCE [LARGE SCALE GENOMIC DNA]</scope>
    <source>
        <strain evidence="4 5">LMG 21963</strain>
    </source>
</reference>
<dbReference type="RefSeq" id="WP_323252435.1">
    <property type="nucleotide sequence ID" value="NZ_JAYFUL010000046.1"/>
</dbReference>
<evidence type="ECO:0000313" key="4">
    <source>
        <dbReference type="EMBL" id="MEA5260149.1"/>
    </source>
</evidence>
<accession>A0ABU5QU14</accession>
<dbReference type="EMBL" id="JAYFUL010000046">
    <property type="protein sequence ID" value="MEA5260149.1"/>
    <property type="molecule type" value="Genomic_DNA"/>
</dbReference>
<evidence type="ECO:0000259" key="3">
    <source>
        <dbReference type="Pfam" id="PF13676"/>
    </source>
</evidence>
<dbReference type="Gene3D" id="3.40.50.10140">
    <property type="entry name" value="Toll/interleukin-1 receptor homology (TIR) domain"/>
    <property type="match status" value="1"/>
</dbReference>
<feature type="domain" description="TIR" evidence="3">
    <location>
        <begin position="668"/>
        <end position="765"/>
    </location>
</feature>
<dbReference type="SUPFAM" id="SSF52540">
    <property type="entry name" value="P-loop containing nucleoside triphosphate hydrolases"/>
    <property type="match status" value="1"/>
</dbReference>
<dbReference type="InterPro" id="IPR027417">
    <property type="entry name" value="P-loop_NTPase"/>
</dbReference>
<dbReference type="InterPro" id="IPR050836">
    <property type="entry name" value="SDS22/Internalin_LRR"/>
</dbReference>
<dbReference type="Gene3D" id="3.40.50.300">
    <property type="entry name" value="P-loop containing nucleotide triphosphate hydrolases"/>
    <property type="match status" value="1"/>
</dbReference>
<dbReference type="PANTHER" id="PTHR46652:SF3">
    <property type="entry name" value="LEUCINE-RICH REPEAT-CONTAINING PROTEIN 9"/>
    <property type="match status" value="1"/>
</dbReference>
<organism evidence="4 5">
    <name type="scientific">Arcicella aquatica</name>
    <dbReference type="NCBI Taxonomy" id="217141"/>
    <lineage>
        <taxon>Bacteria</taxon>
        <taxon>Pseudomonadati</taxon>
        <taxon>Bacteroidota</taxon>
        <taxon>Cytophagia</taxon>
        <taxon>Cytophagales</taxon>
        <taxon>Flectobacillaceae</taxon>
        <taxon>Arcicella</taxon>
    </lineage>
</organism>
<gene>
    <name evidence="4" type="ORF">VB264_20290</name>
</gene>
<dbReference type="PROSITE" id="PS51450">
    <property type="entry name" value="LRR"/>
    <property type="match status" value="2"/>
</dbReference>
<dbReference type="SMART" id="SM00365">
    <property type="entry name" value="LRR_SD22"/>
    <property type="match status" value="3"/>
</dbReference>
<dbReference type="InterPro" id="IPR032675">
    <property type="entry name" value="LRR_dom_sf"/>
</dbReference>
<proteinExistence type="predicted"/>
<dbReference type="Pfam" id="PF12799">
    <property type="entry name" value="LRR_4"/>
    <property type="match status" value="1"/>
</dbReference>
<dbReference type="Pfam" id="PF13676">
    <property type="entry name" value="TIR_2"/>
    <property type="match status" value="1"/>
</dbReference>
<dbReference type="InterPro" id="IPR001611">
    <property type="entry name" value="Leu-rich_rpt"/>
</dbReference>
<dbReference type="InterPro" id="IPR025875">
    <property type="entry name" value="Leu-rich_rpt_4"/>
</dbReference>
<dbReference type="SUPFAM" id="SSF52058">
    <property type="entry name" value="L domain-like"/>
    <property type="match status" value="1"/>
</dbReference>
<evidence type="ECO:0000256" key="2">
    <source>
        <dbReference type="ARBA" id="ARBA00022737"/>
    </source>
</evidence>
<evidence type="ECO:0000313" key="5">
    <source>
        <dbReference type="Proteomes" id="UP001304671"/>
    </source>
</evidence>
<keyword evidence="1" id="KW-0433">Leucine-rich repeat</keyword>
<dbReference type="Pfam" id="PF08477">
    <property type="entry name" value="Roc"/>
    <property type="match status" value="1"/>
</dbReference>
<evidence type="ECO:0000256" key="1">
    <source>
        <dbReference type="ARBA" id="ARBA00022614"/>
    </source>
</evidence>
<comment type="caution">
    <text evidence="4">The sequence shown here is derived from an EMBL/GenBank/DDBJ whole genome shotgun (WGS) entry which is preliminary data.</text>
</comment>
<dbReference type="PANTHER" id="PTHR46652">
    <property type="entry name" value="LEUCINE-RICH REPEAT AND IQ DOMAIN-CONTAINING PROTEIN 1-RELATED"/>
    <property type="match status" value="1"/>
</dbReference>
<protein>
    <submittedName>
        <fullName evidence="4">TIR domain-containing protein</fullName>
    </submittedName>
</protein>
<dbReference type="Proteomes" id="UP001304671">
    <property type="component" value="Unassembled WGS sequence"/>
</dbReference>
<dbReference type="InterPro" id="IPR035897">
    <property type="entry name" value="Toll_tir_struct_dom_sf"/>
</dbReference>
<sequence>MSGNEITKIEGLDKLVNLSQLSLSGNKITKIEGLDKLVNLSQLSLSDNEILKIEGLDTLVNLSGLRIEGNPLEKEYNLVLKDDLSHWGIIKNIIDRNTEEGIEITIVLPAKILLLGNHASGKSSLLHYLQNQNLEYKGYSTHLLKIEIYHSKIKEGNPDAIFYDFGGQDYYHGIYRAFLSSGSGYLLLWNKNQNDNKILLKDSKGFATQNFKVNYWLGQKKHLEFSKYNNVTDPLLLIQTYGKANESPLFIADYQDKAIQNTFYISLSEQYNPDKNKAALDYLKAEIDALINDKKRQRLEKEWYVKFYQHIIDEQTVQAETVENLLVYYQPTNKKDNEEIVNSLRAELQQFHNQGLVLFYPEIDESLVWLNPAGLVEYVHTKILQESLISQYQGKVPASQFDGTDYKVIALLEKQKVIFRHQFADNGVEEFIIPNFLPLVKSNETEYDLFTFGLSNPLFTLKFTQFLPIGLINQLICFFGRQPDRKKFWRDQLLFTFEQKCKVLIRLDFELLEIKVLVAFKEGIGEQEQEQISKYLFYCIMAMYWDFEPLLYNSFIIQKTDFQLIINIKSEYMSEIEFENEQDFLKFYNYSYQSIFNNETYRPCDLYLSRDDKYFVKYDELGKHDTKETRIISHQLKADRTEFEKTAGIAVKPFEIFTNKKMTSIKKVFISYSKNDLSMVNRFRDALVPLHDDGIIENPWYCTLLEAGSKWDEEIQQKLSDSDIVFFMCSMSFIRTEYIRKHEIKKAIDLNKTIIPIVLNFCEWDSYLGDYTALPYIAKPVADFNNQDLAWLLVIKGIRISLEQSDQKELSKQVKELYERLVEGKLDNNK</sequence>
<keyword evidence="5" id="KW-1185">Reference proteome</keyword>
<name>A0ABU5QU14_9BACT</name>